<name>A0A160TZ99_9ZZZZ</name>
<organism evidence="1">
    <name type="scientific">hydrothermal vent metagenome</name>
    <dbReference type="NCBI Taxonomy" id="652676"/>
    <lineage>
        <taxon>unclassified sequences</taxon>
        <taxon>metagenomes</taxon>
        <taxon>ecological metagenomes</taxon>
    </lineage>
</organism>
<dbReference type="AlphaFoldDB" id="A0A160TZ99"/>
<dbReference type="InterPro" id="IPR032710">
    <property type="entry name" value="NTF2-like_dom_sf"/>
</dbReference>
<gene>
    <name evidence="1" type="ORF">MGWOODY_XGa2482</name>
</gene>
<dbReference type="SUPFAM" id="SSF54427">
    <property type="entry name" value="NTF2-like"/>
    <property type="match status" value="2"/>
</dbReference>
<dbReference type="InterPro" id="IPR009959">
    <property type="entry name" value="Cyclase_SnoaL-like"/>
</dbReference>
<accession>A0A160TZ99</accession>
<dbReference type="Gene3D" id="3.10.450.50">
    <property type="match status" value="2"/>
</dbReference>
<dbReference type="PANTHER" id="PTHR38436">
    <property type="entry name" value="POLYKETIDE CYCLASE SNOAL-LIKE DOMAIN"/>
    <property type="match status" value="1"/>
</dbReference>
<dbReference type="GO" id="GO:0030638">
    <property type="term" value="P:polyketide metabolic process"/>
    <property type="evidence" value="ECO:0007669"/>
    <property type="project" value="InterPro"/>
</dbReference>
<dbReference type="PANTHER" id="PTHR38436:SF1">
    <property type="entry name" value="ESTER CYCLASE"/>
    <property type="match status" value="1"/>
</dbReference>
<protein>
    <submittedName>
        <fullName evidence="1">Uncharacterized protein</fullName>
    </submittedName>
</protein>
<evidence type="ECO:0000313" key="1">
    <source>
        <dbReference type="EMBL" id="CUS55259.1"/>
    </source>
</evidence>
<reference evidence="1" key="1">
    <citation type="submission" date="2015-10" db="EMBL/GenBank/DDBJ databases">
        <authorList>
            <person name="Gilbert D.G."/>
        </authorList>
    </citation>
    <scope>NUCLEOTIDE SEQUENCE</scope>
</reference>
<dbReference type="EMBL" id="CZRL01000125">
    <property type="protein sequence ID" value="CUS55259.1"/>
    <property type="molecule type" value="Genomic_DNA"/>
</dbReference>
<proteinExistence type="predicted"/>
<sequence length="335" mass="38043">MERYQEHKALILNYYRELESANADTVGNVIQEYVSSDIDWYGVYPFNEQRGGEAIAEAFWRPFLSAWSHVQRRQDVFLAGTSEIDNTDWVISMGHFVGLLDGNWLGIPANRKMTFLRYADFNCIQNGKLVRSGFFCDLIGVMHQLGIHPLPPQTGASFIYPGPRTHDGILLAPQDPSESTKTLKLVNRMCQDLEGLNVSGDDYPPPSLLAKTWCEDMTWYGPAGIGATYTIPRYQEQHQYPFRSGLKNKIFNGHLCRLAEGNYAGFFGWPNLTNTPAGGFLGLPASDTPADMRVVDIYRREGDKLAENWVFIDLPWWLQQQGIDILERTQKIIHS</sequence>